<organism evidence="11 12">
    <name type="scientific">Myriangium duriaei CBS 260.36</name>
    <dbReference type="NCBI Taxonomy" id="1168546"/>
    <lineage>
        <taxon>Eukaryota</taxon>
        <taxon>Fungi</taxon>
        <taxon>Dikarya</taxon>
        <taxon>Ascomycota</taxon>
        <taxon>Pezizomycotina</taxon>
        <taxon>Dothideomycetes</taxon>
        <taxon>Dothideomycetidae</taxon>
        <taxon>Myriangiales</taxon>
        <taxon>Myriangiaceae</taxon>
        <taxon>Myriangium</taxon>
    </lineage>
</organism>
<keyword evidence="3 6" id="KW-0347">Helicase</keyword>
<dbReference type="CDD" id="cd18787">
    <property type="entry name" value="SF2_C_DEAD"/>
    <property type="match status" value="1"/>
</dbReference>
<sequence>MWKHSNVLSKFQKSARRAAAAAQTKPELEELEVEEPRELHDLVPIPQPAREPTPEYRQTFSTLPPWLEKPVNVPSTKRAAFTELGINEKSAKHLADKGFAEAFAVQCALIPRLMYNVQHPQARPNDICVSAPTGSGKTLGYALPVVESLRSRQDVRRLRAVVVVPTRELVEQAASTFRKCMVGSSLKIGTSIGNQSFLDEQRDLIAKETIYNPKEYQRLMTKVRKRQQFEYDSEDDAQDETREAKAEQLLTDAVQTIPLHVVRYDSAVDVLVCTPGRLVEHLQNTLGFNLDHLQWLIIDEADRLLDQSFQDWVKHINNSLDKEVTDEVEAHFFPDFYRKTKRYVRKVILSATMTRDISQLSALNLRRPTMIVVRTEQGATDPDTVMTDGEVVEVNEKGEYELPGGLTELVLPVSDGSEKPLFLLELLKDIFSKPVTAKQGPAESDSDDSSSSSSESDSSDSASDSESDSDSLSSSSDSSMFASSTSEAHRLHHLLTSLLPSVVSPTPPFTLLTKAHTSLPSALTSNPSQPRIIISTDRASRGLDLPLTHVVNYTIPRSLESYVHRVGRTARAGREGKAWSLVRDVEARWFWNDVARTEKVRRPRKAERKRVSIGKMWKEGSGKEEYRRVLEEMSRLVEG</sequence>
<feature type="domain" description="Helicase C-terminal" evidence="10">
    <location>
        <begin position="464"/>
        <end position="622"/>
    </location>
</feature>
<evidence type="ECO:0000256" key="5">
    <source>
        <dbReference type="ARBA" id="ARBA00022884"/>
    </source>
</evidence>
<feature type="domain" description="Helicase ATP-binding" evidence="9">
    <location>
        <begin position="118"/>
        <end position="371"/>
    </location>
</feature>
<keyword evidence="2 6" id="KW-0378">Hydrolase</keyword>
<dbReference type="Pfam" id="PF00271">
    <property type="entry name" value="Helicase_C"/>
    <property type="match status" value="1"/>
</dbReference>
<dbReference type="EC" id="3.6.4.13" evidence="7"/>
<keyword evidence="1 6" id="KW-0547">Nucleotide-binding</keyword>
<reference evidence="11" key="1">
    <citation type="journal article" date="2020" name="Stud. Mycol.">
        <title>101 Dothideomycetes genomes: a test case for predicting lifestyles and emergence of pathogens.</title>
        <authorList>
            <person name="Haridas S."/>
            <person name="Albert R."/>
            <person name="Binder M."/>
            <person name="Bloem J."/>
            <person name="Labutti K."/>
            <person name="Salamov A."/>
            <person name="Andreopoulos B."/>
            <person name="Baker S."/>
            <person name="Barry K."/>
            <person name="Bills G."/>
            <person name="Bluhm B."/>
            <person name="Cannon C."/>
            <person name="Castanera R."/>
            <person name="Culley D."/>
            <person name="Daum C."/>
            <person name="Ezra D."/>
            <person name="Gonzalez J."/>
            <person name="Henrissat B."/>
            <person name="Kuo A."/>
            <person name="Liang C."/>
            <person name="Lipzen A."/>
            <person name="Lutzoni F."/>
            <person name="Magnuson J."/>
            <person name="Mondo S."/>
            <person name="Nolan M."/>
            <person name="Ohm R."/>
            <person name="Pangilinan J."/>
            <person name="Park H.-J."/>
            <person name="Ramirez L."/>
            <person name="Alfaro M."/>
            <person name="Sun H."/>
            <person name="Tritt A."/>
            <person name="Yoshinaga Y."/>
            <person name="Zwiers L.-H."/>
            <person name="Turgeon B."/>
            <person name="Goodwin S."/>
            <person name="Spatafora J."/>
            <person name="Crous P."/>
            <person name="Grigoriev I."/>
        </authorList>
    </citation>
    <scope>NUCLEOTIDE SEQUENCE</scope>
    <source>
        <strain evidence="11">CBS 260.36</strain>
    </source>
</reference>
<protein>
    <recommendedName>
        <fullName evidence="7">ATP-dependent RNA helicase</fullName>
        <ecNumber evidence="7">3.6.4.13</ecNumber>
    </recommendedName>
</protein>
<comment type="similarity">
    <text evidence="6">Belongs to the DEAD box helicase family.</text>
</comment>
<gene>
    <name evidence="11" type="ORF">K461DRAFT_247838</name>
</gene>
<dbReference type="SUPFAM" id="SSF52540">
    <property type="entry name" value="P-loop containing nucleoside triphosphate hydrolases"/>
    <property type="match status" value="1"/>
</dbReference>
<dbReference type="OrthoDB" id="3370at2759"/>
<dbReference type="PANTHER" id="PTHR24031">
    <property type="entry name" value="RNA HELICASE"/>
    <property type="match status" value="1"/>
</dbReference>
<dbReference type="GO" id="GO:0016787">
    <property type="term" value="F:hydrolase activity"/>
    <property type="evidence" value="ECO:0007669"/>
    <property type="project" value="UniProtKB-KW"/>
</dbReference>
<dbReference type="InterPro" id="IPR000629">
    <property type="entry name" value="RNA-helicase_DEAD-box_CS"/>
</dbReference>
<keyword evidence="12" id="KW-1185">Reference proteome</keyword>
<proteinExistence type="inferred from homology"/>
<dbReference type="GO" id="GO:0003723">
    <property type="term" value="F:RNA binding"/>
    <property type="evidence" value="ECO:0007669"/>
    <property type="project" value="UniProtKB-UniRule"/>
</dbReference>
<dbReference type="AlphaFoldDB" id="A0A9P4IWZ3"/>
<dbReference type="Gene3D" id="3.40.50.300">
    <property type="entry name" value="P-loop containing nucleotide triphosphate hydrolases"/>
    <property type="match status" value="2"/>
</dbReference>
<dbReference type="GO" id="GO:0005524">
    <property type="term" value="F:ATP binding"/>
    <property type="evidence" value="ECO:0007669"/>
    <property type="project" value="UniProtKB-UniRule"/>
</dbReference>
<keyword evidence="5 7" id="KW-0694">RNA-binding</keyword>
<evidence type="ECO:0000256" key="7">
    <source>
        <dbReference type="RuleBase" id="RU365068"/>
    </source>
</evidence>
<dbReference type="GO" id="GO:0003724">
    <property type="term" value="F:RNA helicase activity"/>
    <property type="evidence" value="ECO:0007669"/>
    <property type="project" value="UniProtKB-EC"/>
</dbReference>
<evidence type="ECO:0000256" key="3">
    <source>
        <dbReference type="ARBA" id="ARBA00022806"/>
    </source>
</evidence>
<dbReference type="SMART" id="SM00490">
    <property type="entry name" value="HELICc"/>
    <property type="match status" value="1"/>
</dbReference>
<evidence type="ECO:0000259" key="10">
    <source>
        <dbReference type="PROSITE" id="PS51194"/>
    </source>
</evidence>
<dbReference type="InterPro" id="IPR011545">
    <property type="entry name" value="DEAD/DEAH_box_helicase_dom"/>
</dbReference>
<evidence type="ECO:0000256" key="4">
    <source>
        <dbReference type="ARBA" id="ARBA00022840"/>
    </source>
</evidence>
<dbReference type="SMART" id="SM00487">
    <property type="entry name" value="DEXDc"/>
    <property type="match status" value="1"/>
</dbReference>
<feature type="non-terminal residue" evidence="11">
    <location>
        <position position="639"/>
    </location>
</feature>
<dbReference type="PROSITE" id="PS00039">
    <property type="entry name" value="DEAD_ATP_HELICASE"/>
    <property type="match status" value="1"/>
</dbReference>
<evidence type="ECO:0000313" key="11">
    <source>
        <dbReference type="EMBL" id="KAF2148399.1"/>
    </source>
</evidence>
<dbReference type="PROSITE" id="PS51192">
    <property type="entry name" value="HELICASE_ATP_BIND_1"/>
    <property type="match status" value="1"/>
</dbReference>
<evidence type="ECO:0000256" key="6">
    <source>
        <dbReference type="RuleBase" id="RU000492"/>
    </source>
</evidence>
<dbReference type="InterPro" id="IPR014001">
    <property type="entry name" value="Helicase_ATP-bd"/>
</dbReference>
<dbReference type="Pfam" id="PF00270">
    <property type="entry name" value="DEAD"/>
    <property type="match status" value="2"/>
</dbReference>
<comment type="function">
    <text evidence="7">RNA helicase.</text>
</comment>
<evidence type="ECO:0000313" key="12">
    <source>
        <dbReference type="Proteomes" id="UP000799439"/>
    </source>
</evidence>
<comment type="domain">
    <text evidence="7">The Q motif is unique to and characteristic of the DEAD box family of RNA helicases and controls ATP binding and hydrolysis.</text>
</comment>
<feature type="compositionally biased region" description="Low complexity" evidence="8">
    <location>
        <begin position="470"/>
        <end position="480"/>
    </location>
</feature>
<dbReference type="InterPro" id="IPR001650">
    <property type="entry name" value="Helicase_C-like"/>
</dbReference>
<evidence type="ECO:0000256" key="1">
    <source>
        <dbReference type="ARBA" id="ARBA00022741"/>
    </source>
</evidence>
<accession>A0A9P4IWZ3</accession>
<name>A0A9P4IWZ3_9PEZI</name>
<feature type="region of interest" description="Disordered" evidence="8">
    <location>
        <begin position="13"/>
        <end position="57"/>
    </location>
</feature>
<dbReference type="Proteomes" id="UP000799439">
    <property type="component" value="Unassembled WGS sequence"/>
</dbReference>
<dbReference type="InterPro" id="IPR027417">
    <property type="entry name" value="P-loop_NTPase"/>
</dbReference>
<feature type="region of interest" description="Disordered" evidence="8">
    <location>
        <begin position="436"/>
        <end position="480"/>
    </location>
</feature>
<evidence type="ECO:0000259" key="9">
    <source>
        <dbReference type="PROSITE" id="PS51192"/>
    </source>
</evidence>
<dbReference type="PROSITE" id="PS51194">
    <property type="entry name" value="HELICASE_CTER"/>
    <property type="match status" value="1"/>
</dbReference>
<dbReference type="EMBL" id="ML996093">
    <property type="protein sequence ID" value="KAF2148399.1"/>
    <property type="molecule type" value="Genomic_DNA"/>
</dbReference>
<evidence type="ECO:0000256" key="2">
    <source>
        <dbReference type="ARBA" id="ARBA00022801"/>
    </source>
</evidence>
<keyword evidence="4 6" id="KW-0067">ATP-binding</keyword>
<evidence type="ECO:0000256" key="8">
    <source>
        <dbReference type="SAM" id="MobiDB-lite"/>
    </source>
</evidence>
<comment type="catalytic activity">
    <reaction evidence="7">
        <text>ATP + H2O = ADP + phosphate + H(+)</text>
        <dbReference type="Rhea" id="RHEA:13065"/>
        <dbReference type="ChEBI" id="CHEBI:15377"/>
        <dbReference type="ChEBI" id="CHEBI:15378"/>
        <dbReference type="ChEBI" id="CHEBI:30616"/>
        <dbReference type="ChEBI" id="CHEBI:43474"/>
        <dbReference type="ChEBI" id="CHEBI:456216"/>
        <dbReference type="EC" id="3.6.4.13"/>
    </reaction>
</comment>
<feature type="compositionally biased region" description="Low complexity" evidence="8">
    <location>
        <begin position="449"/>
        <end position="462"/>
    </location>
</feature>
<comment type="caution">
    <text evidence="11">The sequence shown here is derived from an EMBL/GenBank/DDBJ whole genome shotgun (WGS) entry which is preliminary data.</text>
</comment>